<organism evidence="2 3">
    <name type="scientific">Breznakia blatticola</name>
    <dbReference type="NCBI Taxonomy" id="1754012"/>
    <lineage>
        <taxon>Bacteria</taxon>
        <taxon>Bacillati</taxon>
        <taxon>Bacillota</taxon>
        <taxon>Erysipelotrichia</taxon>
        <taxon>Erysipelotrichales</taxon>
        <taxon>Erysipelotrichaceae</taxon>
        <taxon>Breznakia</taxon>
    </lineage>
</organism>
<dbReference type="AlphaFoldDB" id="A0A4R7ZY53"/>
<evidence type="ECO:0000313" key="3">
    <source>
        <dbReference type="Proteomes" id="UP000294743"/>
    </source>
</evidence>
<comment type="caution">
    <text evidence="2">The sequence shown here is derived from an EMBL/GenBank/DDBJ whole genome shotgun (WGS) entry which is preliminary data.</text>
</comment>
<keyword evidence="3" id="KW-1185">Reference proteome</keyword>
<feature type="transmembrane region" description="Helical" evidence="1">
    <location>
        <begin position="29"/>
        <end position="46"/>
    </location>
</feature>
<protein>
    <submittedName>
        <fullName evidence="2">Uncharacterized protein</fullName>
    </submittedName>
</protein>
<evidence type="ECO:0000256" key="1">
    <source>
        <dbReference type="SAM" id="Phobius"/>
    </source>
</evidence>
<accession>A0A4R7ZY53</accession>
<evidence type="ECO:0000313" key="2">
    <source>
        <dbReference type="EMBL" id="TDW20640.1"/>
    </source>
</evidence>
<dbReference type="OrthoDB" id="9872500at2"/>
<sequence>MKKFLKEYGFIMLYACITCVVIWKAPTYMANIMLAFYFFYFAFRYYRRKETSGLGMSAVVIWVIGGLCFLGAAIIQLL</sequence>
<dbReference type="RefSeq" id="WP_134169032.1">
    <property type="nucleotide sequence ID" value="NZ_SODD01000011.1"/>
</dbReference>
<gene>
    <name evidence="2" type="ORF">EDD63_11153</name>
</gene>
<keyword evidence="1" id="KW-1133">Transmembrane helix</keyword>
<dbReference type="EMBL" id="SODD01000011">
    <property type="protein sequence ID" value="TDW20640.1"/>
    <property type="molecule type" value="Genomic_DNA"/>
</dbReference>
<proteinExistence type="predicted"/>
<dbReference type="Proteomes" id="UP000294743">
    <property type="component" value="Unassembled WGS sequence"/>
</dbReference>
<feature type="transmembrane region" description="Helical" evidence="1">
    <location>
        <begin position="58"/>
        <end position="77"/>
    </location>
</feature>
<name>A0A4R7ZY53_9FIRM</name>
<keyword evidence="1" id="KW-0472">Membrane</keyword>
<reference evidence="2 3" key="1">
    <citation type="submission" date="2019-03" db="EMBL/GenBank/DDBJ databases">
        <title>Genomic Encyclopedia of Type Strains, Phase IV (KMG-IV): sequencing the most valuable type-strain genomes for metagenomic binning, comparative biology and taxonomic classification.</title>
        <authorList>
            <person name="Goeker M."/>
        </authorList>
    </citation>
    <scope>NUCLEOTIDE SEQUENCE [LARGE SCALE GENOMIC DNA]</scope>
    <source>
        <strain evidence="2 3">DSM 28867</strain>
    </source>
</reference>
<keyword evidence="1" id="KW-0812">Transmembrane</keyword>